<dbReference type="InterPro" id="IPR036397">
    <property type="entry name" value="RNaseH_sf"/>
</dbReference>
<gene>
    <name evidence="2" type="ORF">SO802_004973</name>
</gene>
<sequence>MMCVTTVSYSVLINGEPKGTIIPSRGIRQGDPISPYLFLICAEGLSAMLRKEECGGRIRGVSVCLRGPRISHLMFADDCIIFCNAKVEEGARVLQILEDYEKNSGQKLNKDKTSLFFSKNTGSETREAIKEMFGAQIIQQHEKYLGLPPLLGRGRRKAFNRIKDQVGRRIAGWKGKLLSFAGREILIKAVAQVTPTYTMNCFRLPDSLCKELNSMVCGFWWGQRDKEKKLRWIAWEKMCTPKAEGGMGFKDLKAFNLALLAKQGWQILTNPNSLSHKVLKAKYFADSNFMEAQLGHNLSYTWRSLMAAKEVIGRGLRWNIGNGRKVNIWADKWIPIPDSFKIISPRPPDTSCDLVASLINPKTGGWDITTVKENFIPHDVEVILSIPISPCLPDDMQVWAWTQNEIFTLRSAYHVARKWLLEGNHKTDRGSASNNIKMSELWRSIWGLQCQNRVKQFMWRACKNILPTNYNLKLRNVATEDKCALCGKSESSGHVLWDCKFAADVWKETRLNLPNFKTFQCDFIDVVWRLRDIRSEVDWEIFATTAWCIWKNRNSVKYDGMFKPTKAVAMEAENLVDEYRNLNTTASQDPNSRRLNWTPPLFGWYKINVDGAVFKETNSCGVGVVIRNDRGHIMGAMSKKFDLPLGALEVEAKAVEEGVILAKDLGLKHIVIEGDAQTVMSALAGHTSSPSSIQNIIVGVRQWSLNFVEWKASHVRRNCNQAAHLMARNAKLISDSVIWVEDTPPVIESQIAFDVRCLGSLPS</sequence>
<dbReference type="Proteomes" id="UP001459277">
    <property type="component" value="Unassembled WGS sequence"/>
</dbReference>
<dbReference type="Pfam" id="PF13456">
    <property type="entry name" value="RVT_3"/>
    <property type="match status" value="1"/>
</dbReference>
<dbReference type="InterPro" id="IPR012337">
    <property type="entry name" value="RNaseH-like_sf"/>
</dbReference>
<proteinExistence type="predicted"/>
<dbReference type="InterPro" id="IPR044730">
    <property type="entry name" value="RNase_H-like_dom_plant"/>
</dbReference>
<evidence type="ECO:0000313" key="2">
    <source>
        <dbReference type="EMBL" id="KAL0009865.1"/>
    </source>
</evidence>
<comment type="caution">
    <text evidence="2">The sequence shown here is derived from an EMBL/GenBank/DDBJ whole genome shotgun (WGS) entry which is preliminary data.</text>
</comment>
<keyword evidence="3" id="KW-1185">Reference proteome</keyword>
<evidence type="ECO:0000259" key="1">
    <source>
        <dbReference type="PROSITE" id="PS50878"/>
    </source>
</evidence>
<protein>
    <recommendedName>
        <fullName evidence="1">Reverse transcriptase domain-containing protein</fullName>
    </recommendedName>
</protein>
<dbReference type="PANTHER" id="PTHR33116">
    <property type="entry name" value="REVERSE TRANSCRIPTASE ZINC-BINDING DOMAIN-CONTAINING PROTEIN-RELATED-RELATED"/>
    <property type="match status" value="1"/>
</dbReference>
<dbReference type="SUPFAM" id="SSF53098">
    <property type="entry name" value="Ribonuclease H-like"/>
    <property type="match status" value="1"/>
</dbReference>
<dbReference type="GO" id="GO:0004523">
    <property type="term" value="F:RNA-DNA hybrid ribonuclease activity"/>
    <property type="evidence" value="ECO:0007669"/>
    <property type="project" value="InterPro"/>
</dbReference>
<dbReference type="EMBL" id="JAZDWU010000002">
    <property type="protein sequence ID" value="KAL0009865.1"/>
    <property type="molecule type" value="Genomic_DNA"/>
</dbReference>
<dbReference type="GO" id="GO:0003676">
    <property type="term" value="F:nucleic acid binding"/>
    <property type="evidence" value="ECO:0007669"/>
    <property type="project" value="InterPro"/>
</dbReference>
<name>A0AAW2DL23_9ROSI</name>
<dbReference type="InterPro" id="IPR002156">
    <property type="entry name" value="RNaseH_domain"/>
</dbReference>
<dbReference type="SUPFAM" id="SSF56672">
    <property type="entry name" value="DNA/RNA polymerases"/>
    <property type="match status" value="1"/>
</dbReference>
<dbReference type="PROSITE" id="PS50878">
    <property type="entry name" value="RT_POL"/>
    <property type="match status" value="1"/>
</dbReference>
<feature type="domain" description="Reverse transcriptase" evidence="1">
    <location>
        <begin position="1"/>
        <end position="137"/>
    </location>
</feature>
<dbReference type="Pfam" id="PF00078">
    <property type="entry name" value="RVT_1"/>
    <property type="match status" value="1"/>
</dbReference>
<reference evidence="2 3" key="1">
    <citation type="submission" date="2024-01" db="EMBL/GenBank/DDBJ databases">
        <title>A telomere-to-telomere, gap-free genome of sweet tea (Lithocarpus litseifolius).</title>
        <authorList>
            <person name="Zhou J."/>
        </authorList>
    </citation>
    <scope>NUCLEOTIDE SEQUENCE [LARGE SCALE GENOMIC DNA]</scope>
    <source>
        <strain evidence="2">Zhou-2022a</strain>
        <tissue evidence="2">Leaf</tissue>
    </source>
</reference>
<dbReference type="InterPro" id="IPR000477">
    <property type="entry name" value="RT_dom"/>
</dbReference>
<dbReference type="PANTHER" id="PTHR33116:SF86">
    <property type="entry name" value="REVERSE TRANSCRIPTASE DOMAIN-CONTAINING PROTEIN"/>
    <property type="match status" value="1"/>
</dbReference>
<dbReference type="InterPro" id="IPR026960">
    <property type="entry name" value="RVT-Znf"/>
</dbReference>
<dbReference type="CDD" id="cd06222">
    <property type="entry name" value="RNase_H_like"/>
    <property type="match status" value="1"/>
</dbReference>
<accession>A0AAW2DL23</accession>
<evidence type="ECO:0000313" key="3">
    <source>
        <dbReference type="Proteomes" id="UP001459277"/>
    </source>
</evidence>
<dbReference type="Gene3D" id="3.30.420.10">
    <property type="entry name" value="Ribonuclease H-like superfamily/Ribonuclease H"/>
    <property type="match status" value="1"/>
</dbReference>
<organism evidence="2 3">
    <name type="scientific">Lithocarpus litseifolius</name>
    <dbReference type="NCBI Taxonomy" id="425828"/>
    <lineage>
        <taxon>Eukaryota</taxon>
        <taxon>Viridiplantae</taxon>
        <taxon>Streptophyta</taxon>
        <taxon>Embryophyta</taxon>
        <taxon>Tracheophyta</taxon>
        <taxon>Spermatophyta</taxon>
        <taxon>Magnoliopsida</taxon>
        <taxon>eudicotyledons</taxon>
        <taxon>Gunneridae</taxon>
        <taxon>Pentapetalae</taxon>
        <taxon>rosids</taxon>
        <taxon>fabids</taxon>
        <taxon>Fagales</taxon>
        <taxon>Fagaceae</taxon>
        <taxon>Lithocarpus</taxon>
    </lineage>
</organism>
<dbReference type="AlphaFoldDB" id="A0AAW2DL23"/>
<dbReference type="Pfam" id="PF13966">
    <property type="entry name" value="zf-RVT"/>
    <property type="match status" value="1"/>
</dbReference>
<dbReference type="InterPro" id="IPR043502">
    <property type="entry name" value="DNA/RNA_pol_sf"/>
</dbReference>